<dbReference type="EnsemblProtists" id="EOD15833">
    <property type="protein sequence ID" value="EOD15833"/>
    <property type="gene ID" value="EMIHUDRAFT_245551"/>
</dbReference>
<dbReference type="GeneID" id="17261982"/>
<evidence type="ECO:0000313" key="2">
    <source>
        <dbReference type="Proteomes" id="UP000013827"/>
    </source>
</evidence>
<evidence type="ECO:0000313" key="1">
    <source>
        <dbReference type="EnsemblProtists" id="EOD15833"/>
    </source>
</evidence>
<dbReference type="KEGG" id="ehx:EMIHUDRAFT_245551"/>
<reference evidence="1" key="2">
    <citation type="submission" date="2024-10" db="UniProtKB">
        <authorList>
            <consortium name="EnsemblProtists"/>
        </authorList>
    </citation>
    <scope>IDENTIFICATION</scope>
</reference>
<accession>A0A0D3IX48</accession>
<dbReference type="PANTHER" id="PTHR31789:SF1">
    <property type="entry name" value="OS05G0482600 PROTEIN"/>
    <property type="match status" value="1"/>
</dbReference>
<dbReference type="InterPro" id="IPR057221">
    <property type="entry name" value="DUF7899"/>
</dbReference>
<dbReference type="PaxDb" id="2903-EOD15833"/>
<dbReference type="SUPFAM" id="SSF50978">
    <property type="entry name" value="WD40 repeat-like"/>
    <property type="match status" value="1"/>
</dbReference>
<dbReference type="InterPro" id="IPR036322">
    <property type="entry name" value="WD40_repeat_dom_sf"/>
</dbReference>
<dbReference type="Pfam" id="PF25463">
    <property type="entry name" value="DUF7899"/>
    <property type="match status" value="1"/>
</dbReference>
<dbReference type="PANTHER" id="PTHR31789">
    <property type="entry name" value="OS05G0482600 PROTEIN"/>
    <property type="match status" value="1"/>
</dbReference>
<dbReference type="AlphaFoldDB" id="A0A0D3IX48"/>
<reference evidence="2" key="1">
    <citation type="journal article" date="2013" name="Nature">
        <title>Pan genome of the phytoplankton Emiliania underpins its global distribution.</title>
        <authorList>
            <person name="Read B.A."/>
            <person name="Kegel J."/>
            <person name="Klute M.J."/>
            <person name="Kuo A."/>
            <person name="Lefebvre S.C."/>
            <person name="Maumus F."/>
            <person name="Mayer C."/>
            <person name="Miller J."/>
            <person name="Monier A."/>
            <person name="Salamov A."/>
            <person name="Young J."/>
            <person name="Aguilar M."/>
            <person name="Claverie J.M."/>
            <person name="Frickenhaus S."/>
            <person name="Gonzalez K."/>
            <person name="Herman E.K."/>
            <person name="Lin Y.C."/>
            <person name="Napier J."/>
            <person name="Ogata H."/>
            <person name="Sarno A.F."/>
            <person name="Shmutz J."/>
            <person name="Schroeder D."/>
            <person name="de Vargas C."/>
            <person name="Verret F."/>
            <person name="von Dassow P."/>
            <person name="Valentin K."/>
            <person name="Van de Peer Y."/>
            <person name="Wheeler G."/>
            <person name="Dacks J.B."/>
            <person name="Delwiche C.F."/>
            <person name="Dyhrman S.T."/>
            <person name="Glockner G."/>
            <person name="John U."/>
            <person name="Richards T."/>
            <person name="Worden A.Z."/>
            <person name="Zhang X."/>
            <person name="Grigoriev I.V."/>
            <person name="Allen A.E."/>
            <person name="Bidle K."/>
            <person name="Borodovsky M."/>
            <person name="Bowler C."/>
            <person name="Brownlee C."/>
            <person name="Cock J.M."/>
            <person name="Elias M."/>
            <person name="Gladyshev V.N."/>
            <person name="Groth M."/>
            <person name="Guda C."/>
            <person name="Hadaegh A."/>
            <person name="Iglesias-Rodriguez M.D."/>
            <person name="Jenkins J."/>
            <person name="Jones B.M."/>
            <person name="Lawson T."/>
            <person name="Leese F."/>
            <person name="Lindquist E."/>
            <person name="Lobanov A."/>
            <person name="Lomsadze A."/>
            <person name="Malik S.B."/>
            <person name="Marsh M.E."/>
            <person name="Mackinder L."/>
            <person name="Mock T."/>
            <person name="Mueller-Roeber B."/>
            <person name="Pagarete A."/>
            <person name="Parker M."/>
            <person name="Probert I."/>
            <person name="Quesneville H."/>
            <person name="Raines C."/>
            <person name="Rensing S.A."/>
            <person name="Riano-Pachon D.M."/>
            <person name="Richier S."/>
            <person name="Rokitta S."/>
            <person name="Shiraiwa Y."/>
            <person name="Soanes D.M."/>
            <person name="van der Giezen M."/>
            <person name="Wahlund T.M."/>
            <person name="Williams B."/>
            <person name="Wilson W."/>
            <person name="Wolfe G."/>
            <person name="Wurch L.L."/>
        </authorList>
    </citation>
    <scope>NUCLEOTIDE SEQUENCE</scope>
</reference>
<sequence length="192" mass="22152">MGRTLLESSFFARELNEGNWGWQRVMFDLADRDIEEIKISPGIMLLEGEPLLIIDLLSNETVTVPQERFQTPFAFIFLYEHQCFLSFRDSEVLLWNFRGEKVTTFADHKLWFPAAVHDHTSIIFITQTQDVIISLCNNGLLPNGIHDVKIHCLAKVNWHDRNNQCVTAISYNEVRGELVVGDEIGCIWIWSA</sequence>
<dbReference type="Proteomes" id="UP000013827">
    <property type="component" value="Unassembled WGS sequence"/>
</dbReference>
<organism evidence="1 2">
    <name type="scientific">Emiliania huxleyi (strain CCMP1516)</name>
    <dbReference type="NCBI Taxonomy" id="280463"/>
    <lineage>
        <taxon>Eukaryota</taxon>
        <taxon>Haptista</taxon>
        <taxon>Haptophyta</taxon>
        <taxon>Prymnesiophyceae</taxon>
        <taxon>Isochrysidales</taxon>
        <taxon>Noelaerhabdaceae</taxon>
        <taxon>Emiliania</taxon>
    </lineage>
</organism>
<name>A0A0D3IX48_EMIH1</name>
<protein>
    <submittedName>
        <fullName evidence="1">Uncharacterized protein</fullName>
    </submittedName>
</protein>
<keyword evidence="2" id="KW-1185">Reference proteome</keyword>
<dbReference type="RefSeq" id="XP_005768262.1">
    <property type="nucleotide sequence ID" value="XM_005768205.1"/>
</dbReference>
<proteinExistence type="predicted"/>
<dbReference type="HOGENOM" id="CLU_1417546_0_0_1"/>